<name>A0A0P7BPC4_9BACT</name>
<dbReference type="InterPro" id="IPR000531">
    <property type="entry name" value="Beta-barrel_TonB"/>
</dbReference>
<keyword evidence="9 10" id="KW-0998">Cell outer membrane</keyword>
<dbReference type="GO" id="GO:0044718">
    <property type="term" value="P:siderophore transmembrane transport"/>
    <property type="evidence" value="ECO:0007669"/>
    <property type="project" value="TreeGrafter"/>
</dbReference>
<keyword evidence="2 10" id="KW-0813">Transport</keyword>
<keyword evidence="5 12" id="KW-0732">Signal</keyword>
<dbReference type="STRING" id="1605367.AFM12_15000"/>
<evidence type="ECO:0008006" key="17">
    <source>
        <dbReference type="Google" id="ProtNLM"/>
    </source>
</evidence>
<dbReference type="Gene3D" id="2.170.130.10">
    <property type="entry name" value="TonB-dependent receptor, plug domain"/>
    <property type="match status" value="1"/>
</dbReference>
<feature type="signal peptide" evidence="12">
    <location>
        <begin position="1"/>
        <end position="20"/>
    </location>
</feature>
<evidence type="ECO:0000259" key="14">
    <source>
        <dbReference type="Pfam" id="PF07715"/>
    </source>
</evidence>
<keyword evidence="3 10" id="KW-1134">Transmembrane beta strand</keyword>
<accession>A0A0P7BPC4</accession>
<dbReference type="Gene3D" id="2.40.170.20">
    <property type="entry name" value="TonB-dependent receptor, beta-barrel domain"/>
    <property type="match status" value="1"/>
</dbReference>
<dbReference type="EMBL" id="LGTQ01000012">
    <property type="protein sequence ID" value="KPM47128.1"/>
    <property type="molecule type" value="Genomic_DNA"/>
</dbReference>
<dbReference type="GO" id="GO:0015344">
    <property type="term" value="F:siderophore uptake transmembrane transporter activity"/>
    <property type="evidence" value="ECO:0007669"/>
    <property type="project" value="TreeGrafter"/>
</dbReference>
<comment type="caution">
    <text evidence="15">The sequence shown here is derived from an EMBL/GenBank/DDBJ whole genome shotgun (WGS) entry which is preliminary data.</text>
</comment>
<feature type="domain" description="TonB-dependent receptor plug" evidence="14">
    <location>
        <begin position="43"/>
        <end position="150"/>
    </location>
</feature>
<dbReference type="GO" id="GO:0009279">
    <property type="term" value="C:cell outer membrane"/>
    <property type="evidence" value="ECO:0007669"/>
    <property type="project" value="UniProtKB-SubCell"/>
</dbReference>
<dbReference type="PANTHER" id="PTHR30069:SF29">
    <property type="entry name" value="HEMOGLOBIN AND HEMOGLOBIN-HAPTOGLOBIN-BINDING PROTEIN 1-RELATED"/>
    <property type="match status" value="1"/>
</dbReference>
<dbReference type="Pfam" id="PF00593">
    <property type="entry name" value="TonB_dep_Rec_b-barrel"/>
    <property type="match status" value="1"/>
</dbReference>
<comment type="subcellular location">
    <subcellularLocation>
        <location evidence="1 10">Cell outer membrane</location>
        <topology evidence="1 10">Multi-pass membrane protein</topology>
    </subcellularLocation>
</comment>
<sequence>MLKQFLTFNFLLLTSLGLLAQTDSTQNLNEVTVKAFSSNRNITEVAAPVHVIDQKEIERFENDGFINVINQYPGIRMEERSPGSYRLSIRGSSVRSPFGVRNVKVYWNNIPLTDADGITYFNQLDMNSFQGIEILRGPSASIYGAGIGGVILLDSKAGQTVENKGNSLKVNSLFGSFNTQNRSVTFTSASSKVNTLLNYSHAGTDGYRDYSQMRRDAFNFRSSFFLNDKHTIHLFSFYGDLNYQTPGGLNLEQKEENPRWARQATRFTPSSEEQKAAIYQKLFTFGVSQEFRISPKFKTEISLFGTRADLKNPFITNFEIREQRSVGIRNNNIWQLSDVLKMVAGLEFQQTNSSYDVFDNNGGVTGDQQFAEQIKANQSTYFAQFEASLPSDFFLTAGLSLNQQLYDYDREGGLKVNQNSGIPLMPRISVLKKIAPAISAFASVSGGYSPPTAQELVANFELQNSNISPLEAESGTNYEVGIKGRKLHFGYEVNGYFLKMNDAIIRNVTNEGRDFFSNAGESLQKGLEILGTFDLPVSADLTLVGQAGIDLKSYAYTNFSDRESIFDGNLIPSVPKQTYMLTADLKHNAGFYFNNNFTYLSEVPLDNANTVFADPFALLNSRLGFKKEFDRFTLDLFAGGNNLLNADYSLGNDINAFGSRYYNPSPTRNWNGGASFTLRF</sequence>
<evidence type="ECO:0000256" key="10">
    <source>
        <dbReference type="PROSITE-ProRule" id="PRU01360"/>
    </source>
</evidence>
<evidence type="ECO:0000256" key="2">
    <source>
        <dbReference type="ARBA" id="ARBA00022448"/>
    </source>
</evidence>
<dbReference type="AlphaFoldDB" id="A0A0P7BPC4"/>
<dbReference type="InterPro" id="IPR036942">
    <property type="entry name" value="Beta-barrel_TonB_sf"/>
</dbReference>
<dbReference type="InterPro" id="IPR037066">
    <property type="entry name" value="Plug_dom_sf"/>
</dbReference>
<keyword evidence="6 11" id="KW-0798">TonB box</keyword>
<dbReference type="PROSITE" id="PS52016">
    <property type="entry name" value="TONB_DEPENDENT_REC_3"/>
    <property type="match status" value="1"/>
</dbReference>
<organism evidence="15 16">
    <name type="scientific">Jiulongibacter sediminis</name>
    <dbReference type="NCBI Taxonomy" id="1605367"/>
    <lineage>
        <taxon>Bacteria</taxon>
        <taxon>Pseudomonadati</taxon>
        <taxon>Bacteroidota</taxon>
        <taxon>Cytophagia</taxon>
        <taxon>Cytophagales</taxon>
        <taxon>Leadbetterellaceae</taxon>
        <taxon>Jiulongibacter</taxon>
    </lineage>
</organism>
<evidence type="ECO:0000256" key="9">
    <source>
        <dbReference type="ARBA" id="ARBA00023237"/>
    </source>
</evidence>
<dbReference type="PATRIC" id="fig|1605367.3.peg.418"/>
<feature type="domain" description="TonB-dependent receptor-like beta-barrel" evidence="13">
    <location>
        <begin position="202"/>
        <end position="643"/>
    </location>
</feature>
<keyword evidence="16" id="KW-1185">Reference proteome</keyword>
<evidence type="ECO:0000256" key="4">
    <source>
        <dbReference type="ARBA" id="ARBA00022692"/>
    </source>
</evidence>
<gene>
    <name evidence="15" type="ORF">AFM12_15000</name>
</gene>
<dbReference type="Pfam" id="PF07715">
    <property type="entry name" value="Plug"/>
    <property type="match status" value="1"/>
</dbReference>
<evidence type="ECO:0000256" key="3">
    <source>
        <dbReference type="ARBA" id="ARBA00022452"/>
    </source>
</evidence>
<evidence type="ECO:0000256" key="5">
    <source>
        <dbReference type="ARBA" id="ARBA00022729"/>
    </source>
</evidence>
<proteinExistence type="inferred from homology"/>
<dbReference type="Proteomes" id="UP000050454">
    <property type="component" value="Unassembled WGS sequence"/>
</dbReference>
<evidence type="ECO:0000259" key="13">
    <source>
        <dbReference type="Pfam" id="PF00593"/>
    </source>
</evidence>
<comment type="similarity">
    <text evidence="10 11">Belongs to the TonB-dependent receptor family.</text>
</comment>
<evidence type="ECO:0000256" key="1">
    <source>
        <dbReference type="ARBA" id="ARBA00004571"/>
    </source>
</evidence>
<keyword evidence="7 10" id="KW-0472">Membrane</keyword>
<evidence type="ECO:0000313" key="16">
    <source>
        <dbReference type="Proteomes" id="UP000050454"/>
    </source>
</evidence>
<protein>
    <recommendedName>
        <fullName evidence="17">TonB-dependent receptor</fullName>
    </recommendedName>
</protein>
<dbReference type="OrthoDB" id="9782587at2"/>
<dbReference type="InterPro" id="IPR012910">
    <property type="entry name" value="Plug_dom"/>
</dbReference>
<keyword evidence="4 10" id="KW-0812">Transmembrane</keyword>
<evidence type="ECO:0000256" key="6">
    <source>
        <dbReference type="ARBA" id="ARBA00023077"/>
    </source>
</evidence>
<evidence type="ECO:0000256" key="12">
    <source>
        <dbReference type="SAM" id="SignalP"/>
    </source>
</evidence>
<dbReference type="RefSeq" id="WP_055149698.1">
    <property type="nucleotide sequence ID" value="NZ_JXSZ01000012.1"/>
</dbReference>
<evidence type="ECO:0000256" key="7">
    <source>
        <dbReference type="ARBA" id="ARBA00023136"/>
    </source>
</evidence>
<evidence type="ECO:0000256" key="8">
    <source>
        <dbReference type="ARBA" id="ARBA00023170"/>
    </source>
</evidence>
<keyword evidence="8" id="KW-0675">Receptor</keyword>
<evidence type="ECO:0000313" key="15">
    <source>
        <dbReference type="EMBL" id="KPM47128.1"/>
    </source>
</evidence>
<dbReference type="SUPFAM" id="SSF56935">
    <property type="entry name" value="Porins"/>
    <property type="match status" value="1"/>
</dbReference>
<dbReference type="InterPro" id="IPR039426">
    <property type="entry name" value="TonB-dep_rcpt-like"/>
</dbReference>
<reference evidence="15 16" key="1">
    <citation type="submission" date="2015-07" db="EMBL/GenBank/DDBJ databases">
        <title>The draft genome sequence of Leadbetterella sp. JN14-9.</title>
        <authorList>
            <person name="Liu Y."/>
            <person name="Du J."/>
            <person name="Shao Z."/>
        </authorList>
    </citation>
    <scope>NUCLEOTIDE SEQUENCE [LARGE SCALE GENOMIC DNA]</scope>
    <source>
        <strain evidence="15 16">JN14-9</strain>
    </source>
</reference>
<dbReference type="PANTHER" id="PTHR30069">
    <property type="entry name" value="TONB-DEPENDENT OUTER MEMBRANE RECEPTOR"/>
    <property type="match status" value="1"/>
</dbReference>
<feature type="chain" id="PRO_5006136058" description="TonB-dependent receptor" evidence="12">
    <location>
        <begin position="21"/>
        <end position="680"/>
    </location>
</feature>
<evidence type="ECO:0000256" key="11">
    <source>
        <dbReference type="RuleBase" id="RU003357"/>
    </source>
</evidence>